<dbReference type="SUPFAM" id="SSF52047">
    <property type="entry name" value="RNI-like"/>
    <property type="match status" value="3"/>
</dbReference>
<protein>
    <recommendedName>
        <fullName evidence="2">F-box domain-containing protein</fullName>
    </recommendedName>
</protein>
<evidence type="ECO:0000259" key="2">
    <source>
        <dbReference type="PROSITE" id="PS50181"/>
    </source>
</evidence>
<reference evidence="3" key="1">
    <citation type="journal article" date="2023" name="G3 (Bethesda)">
        <title>A reference genome for the long-term kleptoplast-retaining sea slug Elysia crispata morphotype clarki.</title>
        <authorList>
            <person name="Eastman K.E."/>
            <person name="Pendleton A.L."/>
            <person name="Shaikh M.A."/>
            <person name="Suttiyut T."/>
            <person name="Ogas R."/>
            <person name="Tomko P."/>
            <person name="Gavelis G."/>
            <person name="Widhalm J.R."/>
            <person name="Wisecaver J.H."/>
        </authorList>
    </citation>
    <scope>NUCLEOTIDE SEQUENCE</scope>
    <source>
        <strain evidence="3">ECLA1</strain>
    </source>
</reference>
<dbReference type="InterPro" id="IPR006553">
    <property type="entry name" value="Leu-rich_rpt_Cys-con_subtyp"/>
</dbReference>
<sequence>MHVVDMNVARTTTIDILPHEILSHILRFLSISDRKEAALVCHRWYAASLHPALLKDVIVRCRPPESGNFKPIGYVQRKLTHLALGDWESNLISEDTLVSLLSNCPNLLELDVSRCNNLFLSGGLLRKDADRDSLRTILVNVHTLKLGCLRHMTDVTFKRLVSTMENLSKISLTSTNFILGNGLYNVNQTSPAMFYFSTFNEFLKERSNKMRSVDLSFTSIHDEALSSLAKVKGLTLTEICLHGCVDISDKGLKALIVNQPSLEVLDISGCKELGSGRMFFSTMVDNLAKVHTLILRKCSRIGMCDVENLSNLPSLTTLDLGEVVNLFDNDLAKGLCGDSPRLSTLCLPFCTELRDNFITRLCETNYNLVHLDLSSCLKLTDVSLHNITRMLRFLRFLSMRYCSDVTDLGLLGYIPENGVVAHKHYFDHDHEGCCCSRERESRIFRKPTGAIKEHKTSISRAQTCLETGEKELCMLSDLISLQHLDLSCCTRITDLGVAEAIRFRELRTLNLGGLRKLQDSSLILVAHHNPSLECVSLRACPAISDLAIIKLIENCSRLRNLDVCQCGTLTDVSLITMEARGRRLRHLDISFCNLMTLSCVTSLEKAIPALKIVFRPHIY</sequence>
<dbReference type="EMBL" id="JAWDGP010005686">
    <property type="protein sequence ID" value="KAK3754038.1"/>
    <property type="molecule type" value="Genomic_DNA"/>
</dbReference>
<gene>
    <name evidence="3" type="ORF">RRG08_024117</name>
</gene>
<dbReference type="InterPro" id="IPR036047">
    <property type="entry name" value="F-box-like_dom_sf"/>
</dbReference>
<comment type="caution">
    <text evidence="3">The sequence shown here is derived from an EMBL/GenBank/DDBJ whole genome shotgun (WGS) entry which is preliminary data.</text>
</comment>
<dbReference type="Gene3D" id="3.80.10.10">
    <property type="entry name" value="Ribonuclease Inhibitor"/>
    <property type="match status" value="3"/>
</dbReference>
<dbReference type="Pfam" id="PF12937">
    <property type="entry name" value="F-box-like"/>
    <property type="match status" value="1"/>
</dbReference>
<dbReference type="GO" id="GO:0031146">
    <property type="term" value="P:SCF-dependent proteasomal ubiquitin-dependent protein catabolic process"/>
    <property type="evidence" value="ECO:0007669"/>
    <property type="project" value="TreeGrafter"/>
</dbReference>
<evidence type="ECO:0000313" key="3">
    <source>
        <dbReference type="EMBL" id="KAK3754038.1"/>
    </source>
</evidence>
<dbReference type="Pfam" id="PF13516">
    <property type="entry name" value="LRR_6"/>
    <property type="match status" value="2"/>
</dbReference>
<dbReference type="AlphaFoldDB" id="A0AAE1D2P1"/>
<organism evidence="3 4">
    <name type="scientific">Elysia crispata</name>
    <name type="common">lettuce slug</name>
    <dbReference type="NCBI Taxonomy" id="231223"/>
    <lineage>
        <taxon>Eukaryota</taxon>
        <taxon>Metazoa</taxon>
        <taxon>Spiralia</taxon>
        <taxon>Lophotrochozoa</taxon>
        <taxon>Mollusca</taxon>
        <taxon>Gastropoda</taxon>
        <taxon>Heterobranchia</taxon>
        <taxon>Euthyneura</taxon>
        <taxon>Panpulmonata</taxon>
        <taxon>Sacoglossa</taxon>
        <taxon>Placobranchoidea</taxon>
        <taxon>Plakobranchidae</taxon>
        <taxon>Elysia</taxon>
    </lineage>
</organism>
<dbReference type="PANTHER" id="PTHR13318">
    <property type="entry name" value="PARTNER OF PAIRED, ISOFORM B-RELATED"/>
    <property type="match status" value="1"/>
</dbReference>
<feature type="domain" description="F-box" evidence="2">
    <location>
        <begin position="11"/>
        <end position="57"/>
    </location>
</feature>
<dbReference type="SUPFAM" id="SSF81383">
    <property type="entry name" value="F-box domain"/>
    <property type="match status" value="1"/>
</dbReference>
<dbReference type="SMART" id="SM00256">
    <property type="entry name" value="FBOX"/>
    <property type="match status" value="1"/>
</dbReference>
<keyword evidence="1" id="KW-0833">Ubl conjugation pathway</keyword>
<evidence type="ECO:0000313" key="4">
    <source>
        <dbReference type="Proteomes" id="UP001283361"/>
    </source>
</evidence>
<dbReference type="PROSITE" id="PS50181">
    <property type="entry name" value="FBOX"/>
    <property type="match status" value="1"/>
</dbReference>
<accession>A0AAE1D2P1</accession>
<dbReference type="InterPro" id="IPR001810">
    <property type="entry name" value="F-box_dom"/>
</dbReference>
<dbReference type="GO" id="GO:0019005">
    <property type="term" value="C:SCF ubiquitin ligase complex"/>
    <property type="evidence" value="ECO:0007669"/>
    <property type="project" value="TreeGrafter"/>
</dbReference>
<evidence type="ECO:0000256" key="1">
    <source>
        <dbReference type="ARBA" id="ARBA00022786"/>
    </source>
</evidence>
<proteinExistence type="predicted"/>
<dbReference type="InterPro" id="IPR001611">
    <property type="entry name" value="Leu-rich_rpt"/>
</dbReference>
<dbReference type="InterPro" id="IPR032675">
    <property type="entry name" value="LRR_dom_sf"/>
</dbReference>
<dbReference type="SMART" id="SM00367">
    <property type="entry name" value="LRR_CC"/>
    <property type="match status" value="10"/>
</dbReference>
<dbReference type="Proteomes" id="UP001283361">
    <property type="component" value="Unassembled WGS sequence"/>
</dbReference>
<name>A0AAE1D2P1_9GAST</name>
<keyword evidence="4" id="KW-1185">Reference proteome</keyword>
<dbReference type="Gene3D" id="1.20.1280.50">
    <property type="match status" value="1"/>
</dbReference>